<dbReference type="Proteomes" id="UP000238479">
    <property type="component" value="Chromosome 3"/>
</dbReference>
<accession>A0A2P6RDJ5</accession>
<feature type="region of interest" description="Disordered" evidence="1">
    <location>
        <begin position="1"/>
        <end position="21"/>
    </location>
</feature>
<gene>
    <name evidence="2" type="ORF">RchiOBHm_Chr3g0479671</name>
</gene>
<evidence type="ECO:0000313" key="3">
    <source>
        <dbReference type="Proteomes" id="UP000238479"/>
    </source>
</evidence>
<dbReference type="AlphaFoldDB" id="A0A2P6RDJ5"/>
<feature type="compositionally biased region" description="Basic residues" evidence="1">
    <location>
        <begin position="12"/>
        <end position="21"/>
    </location>
</feature>
<organism evidence="2 3">
    <name type="scientific">Rosa chinensis</name>
    <name type="common">China rose</name>
    <dbReference type="NCBI Taxonomy" id="74649"/>
    <lineage>
        <taxon>Eukaryota</taxon>
        <taxon>Viridiplantae</taxon>
        <taxon>Streptophyta</taxon>
        <taxon>Embryophyta</taxon>
        <taxon>Tracheophyta</taxon>
        <taxon>Spermatophyta</taxon>
        <taxon>Magnoliopsida</taxon>
        <taxon>eudicotyledons</taxon>
        <taxon>Gunneridae</taxon>
        <taxon>Pentapetalae</taxon>
        <taxon>rosids</taxon>
        <taxon>fabids</taxon>
        <taxon>Rosales</taxon>
        <taxon>Rosaceae</taxon>
        <taxon>Rosoideae</taxon>
        <taxon>Rosoideae incertae sedis</taxon>
        <taxon>Rosa</taxon>
    </lineage>
</organism>
<evidence type="ECO:0000256" key="1">
    <source>
        <dbReference type="SAM" id="MobiDB-lite"/>
    </source>
</evidence>
<evidence type="ECO:0000313" key="2">
    <source>
        <dbReference type="EMBL" id="PRQ44475.1"/>
    </source>
</evidence>
<dbReference type="Gramene" id="PRQ44475">
    <property type="protein sequence ID" value="PRQ44475"/>
    <property type="gene ID" value="RchiOBHm_Chr3g0479671"/>
</dbReference>
<proteinExistence type="predicted"/>
<sequence>MLFSKKEDCKGERRRRRHMRSVRHSQGGLAWLSCHSIHYFRSIPKHGREPFMIEAQLKPH</sequence>
<dbReference type="EMBL" id="PDCK01000041">
    <property type="protein sequence ID" value="PRQ44475.1"/>
    <property type="molecule type" value="Genomic_DNA"/>
</dbReference>
<keyword evidence="3" id="KW-1185">Reference proteome</keyword>
<dbReference type="PROSITE" id="PS51257">
    <property type="entry name" value="PROKAR_LIPOPROTEIN"/>
    <property type="match status" value="1"/>
</dbReference>
<name>A0A2P6RDJ5_ROSCH</name>
<protein>
    <submittedName>
        <fullName evidence="2">Uncharacterized protein</fullName>
    </submittedName>
</protein>
<feature type="compositionally biased region" description="Basic and acidic residues" evidence="1">
    <location>
        <begin position="1"/>
        <end position="11"/>
    </location>
</feature>
<reference evidence="2 3" key="1">
    <citation type="journal article" date="2018" name="Nat. Genet.">
        <title>The Rosa genome provides new insights in the design of modern roses.</title>
        <authorList>
            <person name="Bendahmane M."/>
        </authorList>
    </citation>
    <scope>NUCLEOTIDE SEQUENCE [LARGE SCALE GENOMIC DNA]</scope>
    <source>
        <strain evidence="3">cv. Old Blush</strain>
    </source>
</reference>
<comment type="caution">
    <text evidence="2">The sequence shown here is derived from an EMBL/GenBank/DDBJ whole genome shotgun (WGS) entry which is preliminary data.</text>
</comment>